<feature type="compositionally biased region" description="Basic and acidic residues" evidence="1">
    <location>
        <begin position="19"/>
        <end position="32"/>
    </location>
</feature>
<gene>
    <name evidence="2" type="ORF">GLP40_32785</name>
</gene>
<evidence type="ECO:0000313" key="2">
    <source>
        <dbReference type="EMBL" id="MTE17498.1"/>
    </source>
</evidence>
<evidence type="ECO:0000313" key="3">
    <source>
        <dbReference type="Proteomes" id="UP000432464"/>
    </source>
</evidence>
<sequence length="88" mass="9182">MASEPGCIEVGRVGSVGRVDDGDMVVGDRGEMTEIGPDPSSSRTSLLLALRPKPEQRGVANIVEIGLGRLPFAACGHLGGIPDDTRLR</sequence>
<organism evidence="2 3">
    <name type="scientific">Nocardia aurantiaca</name>
    <dbReference type="NCBI Taxonomy" id="2675850"/>
    <lineage>
        <taxon>Bacteria</taxon>
        <taxon>Bacillati</taxon>
        <taxon>Actinomycetota</taxon>
        <taxon>Actinomycetes</taxon>
        <taxon>Mycobacteriales</taxon>
        <taxon>Nocardiaceae</taxon>
        <taxon>Nocardia</taxon>
    </lineage>
</organism>
<dbReference type="RefSeq" id="WP_154791911.1">
    <property type="nucleotide sequence ID" value="NZ_WMBB01000028.1"/>
</dbReference>
<comment type="caution">
    <text evidence="2">The sequence shown here is derived from an EMBL/GenBank/DDBJ whole genome shotgun (WGS) entry which is preliminary data.</text>
</comment>
<dbReference type="AlphaFoldDB" id="A0A6I3L7W3"/>
<name>A0A6I3L7W3_9NOCA</name>
<protein>
    <submittedName>
        <fullName evidence="2">Uncharacterized protein</fullName>
    </submittedName>
</protein>
<dbReference type="EMBL" id="WMBB01000028">
    <property type="protein sequence ID" value="MTE17498.1"/>
    <property type="molecule type" value="Genomic_DNA"/>
</dbReference>
<reference evidence="2 3" key="1">
    <citation type="submission" date="2019-11" db="EMBL/GenBank/DDBJ databases">
        <title>Nocardia sp. nov. CT2-14 isolated from soil.</title>
        <authorList>
            <person name="Kanchanasin P."/>
            <person name="Tanasupawat S."/>
            <person name="Yuki M."/>
            <person name="Kudo T."/>
        </authorList>
    </citation>
    <scope>NUCLEOTIDE SEQUENCE [LARGE SCALE GENOMIC DNA]</scope>
    <source>
        <strain evidence="2 3">CT2-14</strain>
    </source>
</reference>
<keyword evidence="3" id="KW-1185">Reference proteome</keyword>
<accession>A0A6I3L7W3</accession>
<proteinExistence type="predicted"/>
<evidence type="ECO:0000256" key="1">
    <source>
        <dbReference type="SAM" id="MobiDB-lite"/>
    </source>
</evidence>
<dbReference type="Proteomes" id="UP000432464">
    <property type="component" value="Unassembled WGS sequence"/>
</dbReference>
<feature type="region of interest" description="Disordered" evidence="1">
    <location>
        <begin position="19"/>
        <end position="43"/>
    </location>
</feature>